<dbReference type="PANTHER" id="PTHR21666:SF270">
    <property type="entry name" value="MUREIN HYDROLASE ACTIVATOR ENVC"/>
    <property type="match status" value="1"/>
</dbReference>
<organism evidence="3 4">
    <name type="scientific">Streptomyces taklimakanensis</name>
    <dbReference type="NCBI Taxonomy" id="2569853"/>
    <lineage>
        <taxon>Bacteria</taxon>
        <taxon>Bacillati</taxon>
        <taxon>Actinomycetota</taxon>
        <taxon>Actinomycetes</taxon>
        <taxon>Kitasatosporales</taxon>
        <taxon>Streptomycetaceae</taxon>
        <taxon>Streptomyces</taxon>
    </lineage>
</organism>
<dbReference type="Gene3D" id="2.70.70.10">
    <property type="entry name" value="Glucose Permease (Domain IIA)"/>
    <property type="match status" value="1"/>
</dbReference>
<sequence length="280" mass="30483">MSQSLWKCHGPVMAAGAVCILVNGQGIGPLWLTGIALLVVGMLMRWAMTRAQRPSGDEAPPLALDVPVEGRWMARNGPATKVPSHTHNLAQTYAIDLARRPAPEPVWFWPVARRPESYPSFGEPLLAPADGRVVAASDGQRDHLSRSSLAGLFYVLAEGFVRSLGLPRHLLGNHLVLELDDGVYAVFAHLRRHSLKVAVGDRVTAGRPLAECGNSGNSAEPHLHFQLMDGPDVTSARGLRFTWRYRDDDGREHDGVPADNTCFVPIRTTTADRPDPYAAP</sequence>
<dbReference type="InterPro" id="IPR050570">
    <property type="entry name" value="Cell_wall_metabolism_enzyme"/>
</dbReference>
<keyword evidence="4" id="KW-1185">Reference proteome</keyword>
<gene>
    <name evidence="3" type="ORF">F0L17_10580</name>
</gene>
<dbReference type="RefSeq" id="WP_155070880.1">
    <property type="nucleotide sequence ID" value="NZ_WIXO01000001.1"/>
</dbReference>
<dbReference type="GO" id="GO:0004222">
    <property type="term" value="F:metalloendopeptidase activity"/>
    <property type="evidence" value="ECO:0007669"/>
    <property type="project" value="TreeGrafter"/>
</dbReference>
<evidence type="ECO:0000256" key="1">
    <source>
        <dbReference type="SAM" id="Phobius"/>
    </source>
</evidence>
<accession>A0A6G2BBG5</accession>
<dbReference type="PANTHER" id="PTHR21666">
    <property type="entry name" value="PEPTIDASE-RELATED"/>
    <property type="match status" value="1"/>
</dbReference>
<protein>
    <submittedName>
        <fullName evidence="3">Peptidoglycan DD-metalloendopeptidase family protein</fullName>
    </submittedName>
</protein>
<dbReference type="EMBL" id="WIXO01000001">
    <property type="protein sequence ID" value="MTE19564.1"/>
    <property type="molecule type" value="Genomic_DNA"/>
</dbReference>
<proteinExistence type="predicted"/>
<feature type="transmembrane region" description="Helical" evidence="1">
    <location>
        <begin position="12"/>
        <end position="43"/>
    </location>
</feature>
<evidence type="ECO:0000313" key="3">
    <source>
        <dbReference type="EMBL" id="MTE19564.1"/>
    </source>
</evidence>
<dbReference type="Proteomes" id="UP000473014">
    <property type="component" value="Unassembled WGS sequence"/>
</dbReference>
<dbReference type="InterPro" id="IPR016047">
    <property type="entry name" value="M23ase_b-sheet_dom"/>
</dbReference>
<keyword evidence="1" id="KW-0812">Transmembrane</keyword>
<dbReference type="AlphaFoldDB" id="A0A6G2BBG5"/>
<dbReference type="CDD" id="cd12797">
    <property type="entry name" value="M23_peptidase"/>
    <property type="match status" value="1"/>
</dbReference>
<evidence type="ECO:0000313" key="4">
    <source>
        <dbReference type="Proteomes" id="UP000473014"/>
    </source>
</evidence>
<dbReference type="OrthoDB" id="9809488at2"/>
<name>A0A6G2BBG5_9ACTN</name>
<comment type="caution">
    <text evidence="3">The sequence shown here is derived from an EMBL/GenBank/DDBJ whole genome shotgun (WGS) entry which is preliminary data.</text>
</comment>
<keyword evidence="1" id="KW-1133">Transmembrane helix</keyword>
<keyword evidence="1" id="KW-0472">Membrane</keyword>
<dbReference type="SUPFAM" id="SSF51261">
    <property type="entry name" value="Duplicated hybrid motif"/>
    <property type="match status" value="1"/>
</dbReference>
<dbReference type="Pfam" id="PF01551">
    <property type="entry name" value="Peptidase_M23"/>
    <property type="match status" value="1"/>
</dbReference>
<evidence type="ECO:0000259" key="2">
    <source>
        <dbReference type="Pfam" id="PF01551"/>
    </source>
</evidence>
<feature type="domain" description="M23ase beta-sheet core" evidence="2">
    <location>
        <begin position="157"/>
        <end position="229"/>
    </location>
</feature>
<reference evidence="3 4" key="1">
    <citation type="submission" date="2019-11" db="EMBL/GenBank/DDBJ databases">
        <authorList>
            <person name="Yuan L."/>
        </authorList>
    </citation>
    <scope>NUCLEOTIDE SEQUENCE [LARGE SCALE GENOMIC DNA]</scope>
    <source>
        <strain evidence="3 4">TRM43335</strain>
    </source>
</reference>
<dbReference type="InterPro" id="IPR011055">
    <property type="entry name" value="Dup_hybrid_motif"/>
</dbReference>